<accession>A0A2B7XHG4</accession>
<dbReference type="OrthoDB" id="440553at2759"/>
<dbReference type="Pfam" id="PF07690">
    <property type="entry name" value="MFS_1"/>
    <property type="match status" value="1"/>
</dbReference>
<feature type="transmembrane region" description="Helical" evidence="7">
    <location>
        <begin position="334"/>
        <end position="351"/>
    </location>
</feature>
<keyword evidence="3 7" id="KW-0812">Transmembrane</keyword>
<dbReference type="InterPro" id="IPR011701">
    <property type="entry name" value="MFS"/>
</dbReference>
<comment type="subcellular location">
    <subcellularLocation>
        <location evidence="1">Membrane</location>
        <topology evidence="1">Multi-pass membrane protein</topology>
    </subcellularLocation>
</comment>
<feature type="transmembrane region" description="Helical" evidence="7">
    <location>
        <begin position="205"/>
        <end position="225"/>
    </location>
</feature>
<feature type="transmembrane region" description="Helical" evidence="7">
    <location>
        <begin position="116"/>
        <end position="134"/>
    </location>
</feature>
<feature type="transmembrane region" description="Helical" evidence="7">
    <location>
        <begin position="50"/>
        <end position="72"/>
    </location>
</feature>
<feature type="transmembrane region" description="Helical" evidence="7">
    <location>
        <begin position="414"/>
        <end position="440"/>
    </location>
</feature>
<sequence length="517" mass="55733">MKSIPEKAPSPSHSEPPSPQKGELTSLEETISPASSPSSPSCFTKTQKHLTVFLITFAATFSPLSSFIFFPAVNALSTSLNVSIGKINLTITSYMIVAGIAPAVIGDMADMTGRRIVYLLTMSIYCMANVGLALQSSWAALFVLRMLQSAGSAATIAIGYGVVSDIAAPSERGGYVGAMLLGPNFATAIGPILGGALAQHPGWRWIFWLLAISSGLCFLLIVLFLPETFRFIVGNGSRKVSGLHRTLFSYPQQLISSRSQNVCASSEDTSNDEVARKPFRVPNPLASLRILWAKDTALIMLINGIYYTNFSCLQASMSTLFIKLYGLSELHAGLVYLPFGVGSCLGAYCSGKIMDHDYRRTARNHNIVIDTKSGDDLTGFPIEKARLKSIWYVLSATGACTIGYGWTLQTHTHIAVPLVLQFITGFSIAITFNLCCTLLVDMHPKSPAAATAANNIVRCALAGVGLAVLQPLLDAIDPGWTFTLFGALCGGCNAVAWLEWRYGQGWRARMREMGINR</sequence>
<evidence type="ECO:0000256" key="5">
    <source>
        <dbReference type="ARBA" id="ARBA00023136"/>
    </source>
</evidence>
<keyword evidence="2" id="KW-0813">Transport</keyword>
<dbReference type="EMBL" id="PDNB01000076">
    <property type="protein sequence ID" value="PGH11174.1"/>
    <property type="molecule type" value="Genomic_DNA"/>
</dbReference>
<evidence type="ECO:0000313" key="9">
    <source>
        <dbReference type="EMBL" id="PGH11174.1"/>
    </source>
</evidence>
<keyword evidence="10" id="KW-1185">Reference proteome</keyword>
<evidence type="ECO:0000313" key="10">
    <source>
        <dbReference type="Proteomes" id="UP000223968"/>
    </source>
</evidence>
<keyword evidence="5 7" id="KW-0472">Membrane</keyword>
<evidence type="ECO:0000256" key="6">
    <source>
        <dbReference type="SAM" id="MobiDB-lite"/>
    </source>
</evidence>
<evidence type="ECO:0000259" key="8">
    <source>
        <dbReference type="PROSITE" id="PS50850"/>
    </source>
</evidence>
<dbReference type="PANTHER" id="PTHR23502:SF51">
    <property type="entry name" value="QUINIDINE RESISTANCE PROTEIN 1-RELATED"/>
    <property type="match status" value="1"/>
</dbReference>
<dbReference type="Gene3D" id="1.20.1720.10">
    <property type="entry name" value="Multidrug resistance protein D"/>
    <property type="match status" value="1"/>
</dbReference>
<dbReference type="Gene3D" id="1.20.1250.20">
    <property type="entry name" value="MFS general substrate transporter like domains"/>
    <property type="match status" value="1"/>
</dbReference>
<dbReference type="SUPFAM" id="SSF103473">
    <property type="entry name" value="MFS general substrate transporter"/>
    <property type="match status" value="1"/>
</dbReference>
<dbReference type="InterPro" id="IPR036259">
    <property type="entry name" value="MFS_trans_sf"/>
</dbReference>
<organism evidence="9 10">
    <name type="scientific">Helicocarpus griseus UAMH5409</name>
    <dbReference type="NCBI Taxonomy" id="1447875"/>
    <lineage>
        <taxon>Eukaryota</taxon>
        <taxon>Fungi</taxon>
        <taxon>Dikarya</taxon>
        <taxon>Ascomycota</taxon>
        <taxon>Pezizomycotina</taxon>
        <taxon>Eurotiomycetes</taxon>
        <taxon>Eurotiomycetidae</taxon>
        <taxon>Onygenales</taxon>
        <taxon>Ajellomycetaceae</taxon>
        <taxon>Helicocarpus</taxon>
    </lineage>
</organism>
<feature type="transmembrane region" description="Helical" evidence="7">
    <location>
        <begin position="452"/>
        <end position="473"/>
    </location>
</feature>
<evidence type="ECO:0000256" key="4">
    <source>
        <dbReference type="ARBA" id="ARBA00022989"/>
    </source>
</evidence>
<dbReference type="STRING" id="1447875.A0A2B7XHG4"/>
<name>A0A2B7XHG4_9EURO</name>
<feature type="domain" description="Major facilitator superfamily (MFS) profile" evidence="8">
    <location>
        <begin position="51"/>
        <end position="504"/>
    </location>
</feature>
<protein>
    <recommendedName>
        <fullName evidence="8">Major facilitator superfamily (MFS) profile domain-containing protein</fullName>
    </recommendedName>
</protein>
<dbReference type="GO" id="GO:0005886">
    <property type="term" value="C:plasma membrane"/>
    <property type="evidence" value="ECO:0007669"/>
    <property type="project" value="TreeGrafter"/>
</dbReference>
<feature type="transmembrane region" description="Helical" evidence="7">
    <location>
        <begin position="140"/>
        <end position="163"/>
    </location>
</feature>
<evidence type="ECO:0000256" key="3">
    <source>
        <dbReference type="ARBA" id="ARBA00022692"/>
    </source>
</evidence>
<feature type="transmembrane region" description="Helical" evidence="7">
    <location>
        <begin position="175"/>
        <end position="193"/>
    </location>
</feature>
<feature type="region of interest" description="Disordered" evidence="6">
    <location>
        <begin position="1"/>
        <end position="40"/>
    </location>
</feature>
<evidence type="ECO:0000256" key="1">
    <source>
        <dbReference type="ARBA" id="ARBA00004141"/>
    </source>
</evidence>
<comment type="caution">
    <text evidence="9">The sequence shown here is derived from an EMBL/GenBank/DDBJ whole genome shotgun (WGS) entry which is preliminary data.</text>
</comment>
<dbReference type="FunFam" id="1.20.1720.10:FF:000009">
    <property type="entry name" value="MFS multidrug transporter"/>
    <property type="match status" value="1"/>
</dbReference>
<evidence type="ECO:0000256" key="7">
    <source>
        <dbReference type="SAM" id="Phobius"/>
    </source>
</evidence>
<dbReference type="AlphaFoldDB" id="A0A2B7XHG4"/>
<proteinExistence type="predicted"/>
<reference evidence="9 10" key="1">
    <citation type="submission" date="2017-10" db="EMBL/GenBank/DDBJ databases">
        <title>Comparative genomics in systemic dimorphic fungi from Ajellomycetaceae.</title>
        <authorList>
            <person name="Munoz J.F."/>
            <person name="Mcewen J.G."/>
            <person name="Clay O.K."/>
            <person name="Cuomo C.A."/>
        </authorList>
    </citation>
    <scope>NUCLEOTIDE SEQUENCE [LARGE SCALE GENOMIC DNA]</scope>
    <source>
        <strain evidence="9 10">UAMH5409</strain>
    </source>
</reference>
<evidence type="ECO:0000256" key="2">
    <source>
        <dbReference type="ARBA" id="ARBA00022448"/>
    </source>
</evidence>
<feature type="transmembrane region" description="Helical" evidence="7">
    <location>
        <begin position="297"/>
        <end position="322"/>
    </location>
</feature>
<keyword evidence="4 7" id="KW-1133">Transmembrane helix</keyword>
<feature type="transmembrane region" description="Helical" evidence="7">
    <location>
        <begin position="84"/>
        <end position="104"/>
    </location>
</feature>
<dbReference type="Proteomes" id="UP000223968">
    <property type="component" value="Unassembled WGS sequence"/>
</dbReference>
<gene>
    <name evidence="9" type="ORF">AJ79_05016</name>
</gene>
<dbReference type="GO" id="GO:0022857">
    <property type="term" value="F:transmembrane transporter activity"/>
    <property type="evidence" value="ECO:0007669"/>
    <property type="project" value="InterPro"/>
</dbReference>
<dbReference type="PANTHER" id="PTHR23502">
    <property type="entry name" value="MAJOR FACILITATOR SUPERFAMILY"/>
    <property type="match status" value="1"/>
</dbReference>
<dbReference type="InterPro" id="IPR020846">
    <property type="entry name" value="MFS_dom"/>
</dbReference>
<dbReference type="PROSITE" id="PS50850">
    <property type="entry name" value="MFS"/>
    <property type="match status" value="1"/>
</dbReference>
<feature type="transmembrane region" description="Helical" evidence="7">
    <location>
        <begin position="390"/>
        <end position="408"/>
    </location>
</feature>
<feature type="transmembrane region" description="Helical" evidence="7">
    <location>
        <begin position="479"/>
        <end position="500"/>
    </location>
</feature>